<protein>
    <submittedName>
        <fullName evidence="3">Dipeptide transport system permease protein DppC</fullName>
    </submittedName>
</protein>
<accession>A0A090VE86</accession>
<sequence length="93" mass="10714">MSSKSSSLKQLALQKFKKNFWGVFSLCFIGFVGVVSVFAYAFAPDNSQYANQMHLSIHSKRPGYTVTMLTIPSELKVNQNMFDKLFLEEEYRF</sequence>
<dbReference type="Proteomes" id="UP000029644">
    <property type="component" value="Unassembled WGS sequence"/>
</dbReference>
<reference evidence="3 4" key="1">
    <citation type="journal article" date="2014" name="Genome Announc.">
        <title>Draft Genome Sequences of Marine Flavobacterium Algibacter lectus Strains SS8 and NR4.</title>
        <authorList>
            <person name="Takatani N."/>
            <person name="Nakanishi M."/>
            <person name="Meirelles P."/>
            <person name="Mino S."/>
            <person name="Suda W."/>
            <person name="Oshima K."/>
            <person name="Hattori M."/>
            <person name="Ohkuma M."/>
            <person name="Hosokawa M."/>
            <person name="Miyashita K."/>
            <person name="Thompson F.L."/>
            <person name="Niwa A."/>
            <person name="Sawabe T."/>
            <person name="Sawabe T."/>
        </authorList>
    </citation>
    <scope>NUCLEOTIDE SEQUENCE [LARGE SCALE GENOMIC DNA]</scope>
    <source>
        <strain evidence="3 4">JCM 19300</strain>
    </source>
</reference>
<dbReference type="GO" id="GO:0005886">
    <property type="term" value="C:plasma membrane"/>
    <property type="evidence" value="ECO:0007669"/>
    <property type="project" value="UniProtKB-SubCell"/>
</dbReference>
<name>A0A090VE86_9FLAO</name>
<keyword evidence="1" id="KW-1133">Transmembrane helix</keyword>
<keyword evidence="1" id="KW-0472">Membrane</keyword>
<evidence type="ECO:0000313" key="3">
    <source>
        <dbReference type="EMBL" id="GAL62373.1"/>
    </source>
</evidence>
<dbReference type="AlphaFoldDB" id="A0A090VE86"/>
<dbReference type="InterPro" id="IPR025966">
    <property type="entry name" value="OppC_N"/>
</dbReference>
<keyword evidence="1" id="KW-0812">Transmembrane</keyword>
<feature type="transmembrane region" description="Helical" evidence="1">
    <location>
        <begin position="20"/>
        <end position="43"/>
    </location>
</feature>
<dbReference type="EMBL" id="BBNQ01000006">
    <property type="protein sequence ID" value="GAL62373.1"/>
    <property type="molecule type" value="Genomic_DNA"/>
</dbReference>
<comment type="caution">
    <text evidence="3">The sequence shown here is derived from an EMBL/GenBank/DDBJ whole genome shotgun (WGS) entry which is preliminary data.</text>
</comment>
<evidence type="ECO:0000313" key="4">
    <source>
        <dbReference type="Proteomes" id="UP000029644"/>
    </source>
</evidence>
<evidence type="ECO:0000259" key="2">
    <source>
        <dbReference type="Pfam" id="PF12911"/>
    </source>
</evidence>
<proteinExistence type="predicted"/>
<dbReference type="Pfam" id="PF12911">
    <property type="entry name" value="OppC_N"/>
    <property type="match status" value="1"/>
</dbReference>
<gene>
    <name evidence="3" type="ORF">JCM19300_2426</name>
</gene>
<feature type="domain" description="Oligopeptide transport permease C-like N-terminal" evidence="2">
    <location>
        <begin position="7"/>
        <end position="49"/>
    </location>
</feature>
<evidence type="ECO:0000256" key="1">
    <source>
        <dbReference type="SAM" id="Phobius"/>
    </source>
</evidence>
<organism evidence="3 4">
    <name type="scientific">Algibacter lectus</name>
    <dbReference type="NCBI Taxonomy" id="221126"/>
    <lineage>
        <taxon>Bacteria</taxon>
        <taxon>Pseudomonadati</taxon>
        <taxon>Bacteroidota</taxon>
        <taxon>Flavobacteriia</taxon>
        <taxon>Flavobacteriales</taxon>
        <taxon>Flavobacteriaceae</taxon>
        <taxon>Algibacter</taxon>
    </lineage>
</organism>